<dbReference type="InterPro" id="IPR045393">
    <property type="entry name" value="DUF6518"/>
</dbReference>
<proteinExistence type="predicted"/>
<feature type="transmembrane region" description="Helical" evidence="1">
    <location>
        <begin position="39"/>
        <end position="60"/>
    </location>
</feature>
<feature type="transmembrane region" description="Helical" evidence="1">
    <location>
        <begin position="130"/>
        <end position="149"/>
    </location>
</feature>
<name>A0AAU7ANU9_9ACTN</name>
<organism evidence="2">
    <name type="scientific">Paraconexibacter sp. AEG42_29</name>
    <dbReference type="NCBI Taxonomy" id="2997339"/>
    <lineage>
        <taxon>Bacteria</taxon>
        <taxon>Bacillati</taxon>
        <taxon>Actinomycetota</taxon>
        <taxon>Thermoleophilia</taxon>
        <taxon>Solirubrobacterales</taxon>
        <taxon>Paraconexibacteraceae</taxon>
        <taxon>Paraconexibacter</taxon>
    </lineage>
</organism>
<feature type="transmembrane region" description="Helical" evidence="1">
    <location>
        <begin position="186"/>
        <end position="204"/>
    </location>
</feature>
<dbReference type="AlphaFoldDB" id="A0AAU7ANU9"/>
<gene>
    <name evidence="2" type="ORF">DSM112329_00096</name>
</gene>
<reference evidence="2" key="1">
    <citation type="submission" date="2022-12" db="EMBL/GenBank/DDBJ databases">
        <title>Paraconexibacter alkalitolerans sp. nov. and Baekduia alba sp. nov., isolated from soil and emended description of the genera Paraconexibacter (Chun et al., 2020) and Baekduia (An et al., 2020).</title>
        <authorList>
            <person name="Vieira S."/>
            <person name="Huber K.J."/>
            <person name="Geppert A."/>
            <person name="Wolf J."/>
            <person name="Neumann-Schaal M."/>
            <person name="Muesken M."/>
            <person name="Overmann J."/>
        </authorList>
    </citation>
    <scope>NUCLEOTIDE SEQUENCE</scope>
    <source>
        <strain evidence="2">AEG42_29</strain>
    </source>
</reference>
<feature type="transmembrane region" description="Helical" evidence="1">
    <location>
        <begin position="96"/>
        <end position="118"/>
    </location>
</feature>
<dbReference type="RefSeq" id="WP_354699838.1">
    <property type="nucleotide sequence ID" value="NZ_CP114014.1"/>
</dbReference>
<feature type="transmembrane region" description="Helical" evidence="1">
    <location>
        <begin position="67"/>
        <end position="84"/>
    </location>
</feature>
<dbReference type="EMBL" id="CP114014">
    <property type="protein sequence ID" value="XAY03284.1"/>
    <property type="molecule type" value="Genomic_DNA"/>
</dbReference>
<dbReference type="KEGG" id="parq:DSM112329_00096"/>
<sequence length="216" mass="22110">MPPELRRPTLPVVLLAAVLGGGVVGLAGRATDHTTSSLLYWAGTLGGPWLLAAFLIGAFAASPRRGAIAGAATLVVGVITYYAIFGLVEERTSRDYALGVGAAWTAGALPVGAAFGWAGGAWRRTRGPRWAAILTGALLGEALLLYLQGRVLGGVWNQDEALHALRVQAIIGVLGAAVLTTKPLRALGWTGGVALAVVVVEATLRETLRAGGWAGA</sequence>
<accession>A0AAU7ANU9</accession>
<dbReference type="Pfam" id="PF20128">
    <property type="entry name" value="DUF6518"/>
    <property type="match status" value="1"/>
</dbReference>
<keyword evidence="1" id="KW-0812">Transmembrane</keyword>
<keyword evidence="1" id="KW-1133">Transmembrane helix</keyword>
<evidence type="ECO:0000313" key="2">
    <source>
        <dbReference type="EMBL" id="XAY03284.1"/>
    </source>
</evidence>
<protein>
    <submittedName>
        <fullName evidence="2">Uncharacterized protein</fullName>
    </submittedName>
</protein>
<feature type="transmembrane region" description="Helical" evidence="1">
    <location>
        <begin position="161"/>
        <end position="179"/>
    </location>
</feature>
<evidence type="ECO:0000256" key="1">
    <source>
        <dbReference type="SAM" id="Phobius"/>
    </source>
</evidence>
<keyword evidence="1" id="KW-0472">Membrane</keyword>